<feature type="region of interest" description="Disordered" evidence="1">
    <location>
        <begin position="1"/>
        <end position="151"/>
    </location>
</feature>
<feature type="compositionally biased region" description="Basic and acidic residues" evidence="1">
    <location>
        <begin position="1"/>
        <end position="12"/>
    </location>
</feature>
<gene>
    <name evidence="2" type="ORF">AVDCRST_MAG18-2171</name>
</gene>
<dbReference type="AlphaFoldDB" id="A0A6J4VA47"/>
<dbReference type="EMBL" id="CADCWN010000167">
    <property type="protein sequence ID" value="CAA9572737.1"/>
    <property type="molecule type" value="Genomic_DNA"/>
</dbReference>
<protein>
    <submittedName>
        <fullName evidence="2">Uncharacterized protein</fullName>
    </submittedName>
</protein>
<reference evidence="2" key="1">
    <citation type="submission" date="2020-02" db="EMBL/GenBank/DDBJ databases">
        <authorList>
            <person name="Meier V. D."/>
        </authorList>
    </citation>
    <scope>NUCLEOTIDE SEQUENCE</scope>
    <source>
        <strain evidence="2">AVDCRST_MAG18</strain>
    </source>
</reference>
<proteinExistence type="predicted"/>
<organism evidence="2">
    <name type="scientific">uncultured Thermomicrobiales bacterium</name>
    <dbReference type="NCBI Taxonomy" id="1645740"/>
    <lineage>
        <taxon>Bacteria</taxon>
        <taxon>Pseudomonadati</taxon>
        <taxon>Thermomicrobiota</taxon>
        <taxon>Thermomicrobia</taxon>
        <taxon>Thermomicrobiales</taxon>
        <taxon>environmental samples</taxon>
    </lineage>
</organism>
<evidence type="ECO:0000313" key="2">
    <source>
        <dbReference type="EMBL" id="CAA9572737.1"/>
    </source>
</evidence>
<evidence type="ECO:0000256" key="1">
    <source>
        <dbReference type="SAM" id="MobiDB-lite"/>
    </source>
</evidence>
<name>A0A6J4VA47_9BACT</name>
<feature type="compositionally biased region" description="Low complexity" evidence="1">
    <location>
        <begin position="15"/>
        <end position="24"/>
    </location>
</feature>
<sequence length="151" mass="15316">MSTNEDRQKMDFADTASATSARSTEVPTEIEDSPTVRGGDGDLSQNLTARADIPAPERGAEATMTASPPGIDPGAPFNPGMGEIVGDVAGDGRLKQAGTGDTIPGAMEGAMADHGGSMTGHEGTNAGLDETSGSDDPSAQMGRDNPRRASR</sequence>
<accession>A0A6J4VA47</accession>